<evidence type="ECO:0000313" key="7">
    <source>
        <dbReference type="EMBL" id="EPT01715.1"/>
    </source>
</evidence>
<dbReference type="Pfam" id="PF04116">
    <property type="entry name" value="FA_hydroxylase"/>
    <property type="match status" value="1"/>
</dbReference>
<protein>
    <recommendedName>
        <fullName evidence="6">Fatty acid hydroxylase domain-containing protein</fullName>
    </recommendedName>
</protein>
<keyword evidence="4 5" id="KW-0472">Membrane</keyword>
<evidence type="ECO:0000259" key="6">
    <source>
        <dbReference type="Pfam" id="PF04116"/>
    </source>
</evidence>
<evidence type="ECO:0000256" key="4">
    <source>
        <dbReference type="ARBA" id="ARBA00023136"/>
    </source>
</evidence>
<dbReference type="eggNOG" id="KOG0872">
    <property type="taxonomic scope" value="Eukaryota"/>
</dbReference>
<dbReference type="GO" id="GO:0016020">
    <property type="term" value="C:membrane"/>
    <property type="evidence" value="ECO:0007669"/>
    <property type="project" value="UniProtKB-SubCell"/>
</dbReference>
<accession>S8FU50</accession>
<evidence type="ECO:0000256" key="5">
    <source>
        <dbReference type="SAM" id="Phobius"/>
    </source>
</evidence>
<feature type="transmembrane region" description="Helical" evidence="5">
    <location>
        <begin position="242"/>
        <end position="264"/>
    </location>
</feature>
<dbReference type="OrthoDB" id="6354873at2759"/>
<evidence type="ECO:0000256" key="3">
    <source>
        <dbReference type="ARBA" id="ARBA00022989"/>
    </source>
</evidence>
<sequence>MDIALNICDNYALDKIWATVLPASAFISSPSAAFLQASLNGSSLPVLTSESGKWSQLLSYIPHPPLPASVDELTPIAPSLASAWPRDYLPRQIISLFVLTLIGIHLLYFVFAGLSYHFIFNHEMMKHPRFLKDQVKLEIRHSLKAFPSMTLLTLPWFIAEIRGYSKLYDNVEEYGWGYMAFSTLWFLLFTDFGIYWIHRWEHNPMWYKWLHKPHHKWIVPTPFASYAFHPLDGYLQSIPYHLFAFVFPLHRVLYLALFVVVNFWTILIHDSDMITGHPLEKVINGPAHHTLHHLYFTVNYGQYFTWADRMGSSYRQPASDLDPLKEVHAHLAKKEKEAPGKHL</sequence>
<evidence type="ECO:0000256" key="1">
    <source>
        <dbReference type="ARBA" id="ARBA00004370"/>
    </source>
</evidence>
<comment type="subcellular location">
    <subcellularLocation>
        <location evidence="1">Membrane</location>
    </subcellularLocation>
</comment>
<dbReference type="HOGENOM" id="CLU_047036_3_1_1"/>
<evidence type="ECO:0000313" key="8">
    <source>
        <dbReference type="Proteomes" id="UP000015241"/>
    </source>
</evidence>
<feature type="domain" description="Fatty acid hydroxylase" evidence="6">
    <location>
        <begin position="184"/>
        <end position="311"/>
    </location>
</feature>
<dbReference type="STRING" id="743788.S8FU50"/>
<reference evidence="7 8" key="1">
    <citation type="journal article" date="2012" name="Science">
        <title>The Paleozoic origin of enzymatic lignin decomposition reconstructed from 31 fungal genomes.</title>
        <authorList>
            <person name="Floudas D."/>
            <person name="Binder M."/>
            <person name="Riley R."/>
            <person name="Barry K."/>
            <person name="Blanchette R.A."/>
            <person name="Henrissat B."/>
            <person name="Martinez A.T."/>
            <person name="Otillar R."/>
            <person name="Spatafora J.W."/>
            <person name="Yadav J.S."/>
            <person name="Aerts A."/>
            <person name="Benoit I."/>
            <person name="Boyd A."/>
            <person name="Carlson A."/>
            <person name="Copeland A."/>
            <person name="Coutinho P.M."/>
            <person name="de Vries R.P."/>
            <person name="Ferreira P."/>
            <person name="Findley K."/>
            <person name="Foster B."/>
            <person name="Gaskell J."/>
            <person name="Glotzer D."/>
            <person name="Gorecki P."/>
            <person name="Heitman J."/>
            <person name="Hesse C."/>
            <person name="Hori C."/>
            <person name="Igarashi K."/>
            <person name="Jurgens J.A."/>
            <person name="Kallen N."/>
            <person name="Kersten P."/>
            <person name="Kohler A."/>
            <person name="Kuees U."/>
            <person name="Kumar T.K.A."/>
            <person name="Kuo A."/>
            <person name="LaButti K."/>
            <person name="Larrondo L.F."/>
            <person name="Lindquist E."/>
            <person name="Ling A."/>
            <person name="Lombard V."/>
            <person name="Lucas S."/>
            <person name="Lundell T."/>
            <person name="Martin R."/>
            <person name="McLaughlin D.J."/>
            <person name="Morgenstern I."/>
            <person name="Morin E."/>
            <person name="Murat C."/>
            <person name="Nagy L.G."/>
            <person name="Nolan M."/>
            <person name="Ohm R.A."/>
            <person name="Patyshakuliyeva A."/>
            <person name="Rokas A."/>
            <person name="Ruiz-Duenas F.J."/>
            <person name="Sabat G."/>
            <person name="Salamov A."/>
            <person name="Samejima M."/>
            <person name="Schmutz J."/>
            <person name="Slot J.C."/>
            <person name="St John F."/>
            <person name="Stenlid J."/>
            <person name="Sun H."/>
            <person name="Sun S."/>
            <person name="Syed K."/>
            <person name="Tsang A."/>
            <person name="Wiebenga A."/>
            <person name="Young D."/>
            <person name="Pisabarro A."/>
            <person name="Eastwood D.C."/>
            <person name="Martin F."/>
            <person name="Cullen D."/>
            <person name="Grigoriev I.V."/>
            <person name="Hibbett D.S."/>
        </authorList>
    </citation>
    <scope>NUCLEOTIDE SEQUENCE</scope>
    <source>
        <strain evidence="8">FP-58527</strain>
    </source>
</reference>
<feature type="transmembrane region" description="Helical" evidence="5">
    <location>
        <begin position="93"/>
        <end position="120"/>
    </location>
</feature>
<evidence type="ECO:0000256" key="2">
    <source>
        <dbReference type="ARBA" id="ARBA00022692"/>
    </source>
</evidence>
<organism evidence="7 8">
    <name type="scientific">Fomitopsis schrenkii</name>
    <name type="common">Brown rot fungus</name>
    <dbReference type="NCBI Taxonomy" id="2126942"/>
    <lineage>
        <taxon>Eukaryota</taxon>
        <taxon>Fungi</taxon>
        <taxon>Dikarya</taxon>
        <taxon>Basidiomycota</taxon>
        <taxon>Agaricomycotina</taxon>
        <taxon>Agaricomycetes</taxon>
        <taxon>Polyporales</taxon>
        <taxon>Fomitopsis</taxon>
    </lineage>
</organism>
<name>S8FU50_FOMSC</name>
<dbReference type="GO" id="GO:0016491">
    <property type="term" value="F:oxidoreductase activity"/>
    <property type="evidence" value="ECO:0007669"/>
    <property type="project" value="InterPro"/>
</dbReference>
<dbReference type="InterPro" id="IPR006694">
    <property type="entry name" value="Fatty_acid_hydroxylase"/>
</dbReference>
<dbReference type="AlphaFoldDB" id="S8FU50"/>
<dbReference type="InterPro" id="IPR050307">
    <property type="entry name" value="Sterol_Desaturase_Related"/>
</dbReference>
<dbReference type="GO" id="GO:0005506">
    <property type="term" value="F:iron ion binding"/>
    <property type="evidence" value="ECO:0007669"/>
    <property type="project" value="InterPro"/>
</dbReference>
<dbReference type="EMBL" id="KE504140">
    <property type="protein sequence ID" value="EPT01715.1"/>
    <property type="molecule type" value="Genomic_DNA"/>
</dbReference>
<dbReference type="Proteomes" id="UP000015241">
    <property type="component" value="Unassembled WGS sequence"/>
</dbReference>
<dbReference type="PANTHER" id="PTHR11863">
    <property type="entry name" value="STEROL DESATURASE"/>
    <property type="match status" value="1"/>
</dbReference>
<proteinExistence type="predicted"/>
<dbReference type="InParanoid" id="S8FU50"/>
<keyword evidence="2 5" id="KW-0812">Transmembrane</keyword>
<keyword evidence="8" id="KW-1185">Reference proteome</keyword>
<feature type="transmembrane region" description="Helical" evidence="5">
    <location>
        <begin position="178"/>
        <end position="197"/>
    </location>
</feature>
<dbReference type="FunCoup" id="S8FU50">
    <property type="interactions" value="129"/>
</dbReference>
<keyword evidence="3 5" id="KW-1133">Transmembrane helix</keyword>
<gene>
    <name evidence="7" type="ORF">FOMPIDRAFT_1023178</name>
</gene>
<dbReference type="GO" id="GO:0008610">
    <property type="term" value="P:lipid biosynthetic process"/>
    <property type="evidence" value="ECO:0007669"/>
    <property type="project" value="InterPro"/>
</dbReference>